<dbReference type="EMBL" id="BJYF01000006">
    <property type="protein sequence ID" value="GEN59296.1"/>
    <property type="molecule type" value="Genomic_DNA"/>
</dbReference>
<gene>
    <name evidence="10" type="ORF">ANI02nite_11800</name>
</gene>
<keyword evidence="4" id="KW-0997">Cell inner membrane</keyword>
<feature type="transmembrane region" description="Helical" evidence="8">
    <location>
        <begin position="59"/>
        <end position="91"/>
    </location>
</feature>
<dbReference type="CDD" id="cd06261">
    <property type="entry name" value="TM_PBP2"/>
    <property type="match status" value="1"/>
</dbReference>
<accession>A0A511X8L8</accession>
<feature type="domain" description="ABC transmembrane type-1" evidence="9">
    <location>
        <begin position="68"/>
        <end position="256"/>
    </location>
</feature>
<reference evidence="10 11" key="1">
    <citation type="submission" date="2019-07" db="EMBL/GenBank/DDBJ databases">
        <title>Whole genome shotgun sequence of Acetobacter nitrogenifigens NBRC 105050.</title>
        <authorList>
            <person name="Hosoyama A."/>
            <person name="Uohara A."/>
            <person name="Ohji S."/>
            <person name="Ichikawa N."/>
        </authorList>
    </citation>
    <scope>NUCLEOTIDE SEQUENCE [LARGE SCALE GENOMIC DNA]</scope>
    <source>
        <strain evidence="10 11">NBRC 105050</strain>
    </source>
</reference>
<keyword evidence="11" id="KW-1185">Reference proteome</keyword>
<dbReference type="RefSeq" id="WP_026398008.1">
    <property type="nucleotide sequence ID" value="NZ_BAPG01000001.1"/>
</dbReference>
<feature type="transmembrane region" description="Helical" evidence="8">
    <location>
        <begin position="20"/>
        <end position="39"/>
    </location>
</feature>
<keyword evidence="7 8" id="KW-0472">Membrane</keyword>
<dbReference type="Proteomes" id="UP000321635">
    <property type="component" value="Unassembled WGS sequence"/>
</dbReference>
<evidence type="ECO:0000256" key="8">
    <source>
        <dbReference type="RuleBase" id="RU363032"/>
    </source>
</evidence>
<dbReference type="Pfam" id="PF00528">
    <property type="entry name" value="BPD_transp_1"/>
    <property type="match status" value="1"/>
</dbReference>
<evidence type="ECO:0000256" key="4">
    <source>
        <dbReference type="ARBA" id="ARBA00022519"/>
    </source>
</evidence>
<evidence type="ECO:0000256" key="6">
    <source>
        <dbReference type="ARBA" id="ARBA00022989"/>
    </source>
</evidence>
<evidence type="ECO:0000256" key="5">
    <source>
        <dbReference type="ARBA" id="ARBA00022692"/>
    </source>
</evidence>
<dbReference type="PROSITE" id="PS50928">
    <property type="entry name" value="ABC_TM1"/>
    <property type="match status" value="1"/>
</dbReference>
<evidence type="ECO:0000313" key="11">
    <source>
        <dbReference type="Proteomes" id="UP000321635"/>
    </source>
</evidence>
<feature type="transmembrane region" description="Helical" evidence="8">
    <location>
        <begin position="189"/>
        <end position="217"/>
    </location>
</feature>
<evidence type="ECO:0000256" key="7">
    <source>
        <dbReference type="ARBA" id="ARBA00023136"/>
    </source>
</evidence>
<dbReference type="PANTHER" id="PTHR43357">
    <property type="entry name" value="INNER MEMBRANE ABC TRANSPORTER PERMEASE PROTEIN YDCV"/>
    <property type="match status" value="1"/>
</dbReference>
<dbReference type="GO" id="GO:0055085">
    <property type="term" value="P:transmembrane transport"/>
    <property type="evidence" value="ECO:0007669"/>
    <property type="project" value="InterPro"/>
</dbReference>
<keyword evidence="2 8" id="KW-0813">Transport</keyword>
<dbReference type="InterPro" id="IPR035906">
    <property type="entry name" value="MetI-like_sf"/>
</dbReference>
<comment type="similarity">
    <text evidence="8">Belongs to the binding-protein-dependent transport system permease family.</text>
</comment>
<evidence type="ECO:0000259" key="9">
    <source>
        <dbReference type="PROSITE" id="PS50928"/>
    </source>
</evidence>
<dbReference type="InterPro" id="IPR000515">
    <property type="entry name" value="MetI-like"/>
</dbReference>
<comment type="subcellular location">
    <subcellularLocation>
        <location evidence="1">Cell inner membrane</location>
        <topology evidence="1">Multi-pass membrane protein</topology>
    </subcellularLocation>
    <subcellularLocation>
        <location evidence="8">Cell membrane</location>
        <topology evidence="8">Multi-pass membrane protein</topology>
    </subcellularLocation>
</comment>
<dbReference type="GO" id="GO:0005886">
    <property type="term" value="C:plasma membrane"/>
    <property type="evidence" value="ECO:0007669"/>
    <property type="project" value="UniProtKB-SubCell"/>
</dbReference>
<feature type="transmembrane region" description="Helical" evidence="8">
    <location>
        <begin position="130"/>
        <end position="152"/>
    </location>
</feature>
<dbReference type="Gene3D" id="1.10.3720.10">
    <property type="entry name" value="MetI-like"/>
    <property type="match status" value="1"/>
</dbReference>
<evidence type="ECO:0000313" key="10">
    <source>
        <dbReference type="EMBL" id="GEN59296.1"/>
    </source>
</evidence>
<name>A0A511X8L8_9PROT</name>
<feature type="transmembrane region" description="Helical" evidence="8">
    <location>
        <begin position="237"/>
        <end position="256"/>
    </location>
</feature>
<keyword evidence="5 8" id="KW-0812">Transmembrane</keyword>
<keyword evidence="3" id="KW-1003">Cell membrane</keyword>
<feature type="transmembrane region" description="Helical" evidence="8">
    <location>
        <begin position="103"/>
        <end position="124"/>
    </location>
</feature>
<comment type="caution">
    <text evidence="10">The sequence shown here is derived from an EMBL/GenBank/DDBJ whole genome shotgun (WGS) entry which is preliminary data.</text>
</comment>
<keyword evidence="6 8" id="KW-1133">Transmembrane helix</keyword>
<dbReference type="STRING" id="1120919.GCA_000429165_02095"/>
<proteinExistence type="inferred from homology"/>
<evidence type="ECO:0000256" key="3">
    <source>
        <dbReference type="ARBA" id="ARBA00022475"/>
    </source>
</evidence>
<organism evidence="10 11">
    <name type="scientific">Acetobacter nitrogenifigens DSM 23921 = NBRC 105050</name>
    <dbReference type="NCBI Taxonomy" id="1120919"/>
    <lineage>
        <taxon>Bacteria</taxon>
        <taxon>Pseudomonadati</taxon>
        <taxon>Pseudomonadota</taxon>
        <taxon>Alphaproteobacteria</taxon>
        <taxon>Acetobacterales</taxon>
        <taxon>Acetobacteraceae</taxon>
        <taxon>Acetobacter</taxon>
    </lineage>
</organism>
<evidence type="ECO:0000256" key="1">
    <source>
        <dbReference type="ARBA" id="ARBA00004429"/>
    </source>
</evidence>
<evidence type="ECO:0000256" key="2">
    <source>
        <dbReference type="ARBA" id="ARBA00022448"/>
    </source>
</evidence>
<sequence length="269" mass="28509">MKALLAHLGHAHSWRHITAVLALIQIGAPILVIVGSAFSKNAYGLFSGGVTLLWFDRLFATRSLLTAFATSVEIALATTGVALCVALPTAIAAVRVRFPGRSVVLWLLGLPMLLPGVVVGLAGLSTLLRFGVAARTGPMVLVLTSVMTPLMLRPMVAALQQVDANQEAAARNLGATPLRAFQLVTVPQILPAMVAASLFCFVETLDNFAITAFLSNMHATTLPVETYDYIRDFDDPVVSALSTALTLLGLAFAVALDRVISIERFVDAS</sequence>
<dbReference type="AlphaFoldDB" id="A0A511X8L8"/>
<dbReference type="PANTHER" id="PTHR43357:SF4">
    <property type="entry name" value="INNER MEMBRANE ABC TRANSPORTER PERMEASE PROTEIN YDCV"/>
    <property type="match status" value="1"/>
</dbReference>
<protein>
    <submittedName>
        <fullName evidence="10">ABC transporter permease</fullName>
    </submittedName>
</protein>
<dbReference type="SUPFAM" id="SSF161098">
    <property type="entry name" value="MetI-like"/>
    <property type="match status" value="1"/>
</dbReference>